<dbReference type="Proteomes" id="UP000540656">
    <property type="component" value="Unassembled WGS sequence"/>
</dbReference>
<keyword evidence="2" id="KW-0378">Hydrolase</keyword>
<dbReference type="Pfam" id="PF13344">
    <property type="entry name" value="Hydrolase_6"/>
    <property type="match status" value="1"/>
</dbReference>
<reference evidence="2 3" key="1">
    <citation type="submission" date="2020-07" db="EMBL/GenBank/DDBJ databases">
        <title>Sequencing the genomes of 1000 actinobacteria strains.</title>
        <authorList>
            <person name="Klenk H.-P."/>
        </authorList>
    </citation>
    <scope>NUCLEOTIDE SEQUENCE [LARGE SCALE GENOMIC DNA]</scope>
    <source>
        <strain evidence="2 3">DSM 23819</strain>
    </source>
</reference>
<dbReference type="NCBIfam" id="TIGR01460">
    <property type="entry name" value="HAD-SF-IIA"/>
    <property type="match status" value="1"/>
</dbReference>
<sequence>MSTTSATRLVDGYDLVMLDLDGVVYVGPDAVPGAAVAIRRLKSSDTRLAFVTNNASRTPDRVAAHLTELDIPAESSDVVTSGQAAARLLTTLVAPGRPVFLLGSPALAQALEEVGLVPVQDRAADPVAVVSGYAPDIAWRLIMEGAVLVRDGLPWVASNTDLSVPTAHGLAPGHGVLVKMISEYADREPLVAGKPRPPLLQETMRRLGGTTPLMVGDRLDTDIEGASAIGVDSLLVLTGVTGLAELVAAPPSLRPTWITRDLGGLFETPQKPVALPGSADHRHRLGEWQGWVTDGALLAEGPGERDDAWWQLVAAVAWSYLDATGAPVDTSRLEDPGSAGPSGARDTVAP</sequence>
<protein>
    <submittedName>
        <fullName evidence="2">HAD superfamily hydrolase (TIGR01450 family)</fullName>
    </submittedName>
</protein>
<proteinExistence type="predicted"/>
<dbReference type="InterPro" id="IPR006357">
    <property type="entry name" value="HAD-SF_hydro_IIA"/>
</dbReference>
<dbReference type="SUPFAM" id="SSF56784">
    <property type="entry name" value="HAD-like"/>
    <property type="match status" value="1"/>
</dbReference>
<evidence type="ECO:0000313" key="2">
    <source>
        <dbReference type="EMBL" id="NYG57477.1"/>
    </source>
</evidence>
<evidence type="ECO:0000313" key="3">
    <source>
        <dbReference type="Proteomes" id="UP000540656"/>
    </source>
</evidence>
<dbReference type="InterPro" id="IPR036412">
    <property type="entry name" value="HAD-like_sf"/>
</dbReference>
<dbReference type="AlphaFoldDB" id="A0A7Y9UNS9"/>
<organism evidence="2 3">
    <name type="scientific">Nocardioides daedukensis</name>
    <dbReference type="NCBI Taxonomy" id="634462"/>
    <lineage>
        <taxon>Bacteria</taxon>
        <taxon>Bacillati</taxon>
        <taxon>Actinomycetota</taxon>
        <taxon>Actinomycetes</taxon>
        <taxon>Propionibacteriales</taxon>
        <taxon>Nocardioidaceae</taxon>
        <taxon>Nocardioides</taxon>
    </lineage>
</organism>
<dbReference type="Gene3D" id="3.40.50.1000">
    <property type="entry name" value="HAD superfamily/HAD-like"/>
    <property type="match status" value="2"/>
</dbReference>
<name>A0A7Y9UNS9_9ACTN</name>
<dbReference type="RefSeq" id="WP_246279908.1">
    <property type="nucleotide sequence ID" value="NZ_JACCAA010000001.1"/>
</dbReference>
<accession>A0A7Y9UNS9</accession>
<keyword evidence="3" id="KW-1185">Reference proteome</keyword>
<dbReference type="PANTHER" id="PTHR19288:SF95">
    <property type="entry name" value="D-GLYCEROL 3-PHOSPHATE PHOSPHATASE"/>
    <property type="match status" value="1"/>
</dbReference>
<dbReference type="InterPro" id="IPR023214">
    <property type="entry name" value="HAD_sf"/>
</dbReference>
<comment type="caution">
    <text evidence="2">The sequence shown here is derived from an EMBL/GenBank/DDBJ whole genome shotgun (WGS) entry which is preliminary data.</text>
</comment>
<dbReference type="EMBL" id="JACCAA010000001">
    <property type="protein sequence ID" value="NYG57477.1"/>
    <property type="molecule type" value="Genomic_DNA"/>
</dbReference>
<dbReference type="PANTHER" id="PTHR19288">
    <property type="entry name" value="4-NITROPHENYLPHOSPHATASE-RELATED"/>
    <property type="match status" value="1"/>
</dbReference>
<dbReference type="GO" id="GO:0005737">
    <property type="term" value="C:cytoplasm"/>
    <property type="evidence" value="ECO:0007669"/>
    <property type="project" value="TreeGrafter"/>
</dbReference>
<dbReference type="Pfam" id="PF13242">
    <property type="entry name" value="Hydrolase_like"/>
    <property type="match status" value="1"/>
</dbReference>
<dbReference type="GO" id="GO:0016791">
    <property type="term" value="F:phosphatase activity"/>
    <property type="evidence" value="ECO:0007669"/>
    <property type="project" value="TreeGrafter"/>
</dbReference>
<feature type="region of interest" description="Disordered" evidence="1">
    <location>
        <begin position="330"/>
        <end position="350"/>
    </location>
</feature>
<gene>
    <name evidence="2" type="ORF">BJ980_000400</name>
</gene>
<evidence type="ECO:0000256" key="1">
    <source>
        <dbReference type="SAM" id="MobiDB-lite"/>
    </source>
</evidence>